<accession>A0A8H3EI50</accession>
<dbReference type="AlphaFoldDB" id="A0A8H3EI50"/>
<comment type="caution">
    <text evidence="1">The sequence shown here is derived from an EMBL/GenBank/DDBJ whole genome shotgun (WGS) entry which is preliminary data.</text>
</comment>
<sequence length="193" mass="20829">MPPCSRVSLRGKVGFGSQNVPVLPSLLLPAILGESLMASQIEPQPTNPPAWSPPFEPTDDVFPGIMGEPQIAGQIEPQSMDPAADGPRFQVWSSPIEPLGEWAQVMDGSDPFAFRPPGAWAQAGQPTHPNEATYGHSFQSTDLMYQPSYRPVYQAYLSCYQFEDHGDDSITAGGARICKGKIVPAWTLGIGEC</sequence>
<name>A0A8H3EI50_9LECA</name>
<dbReference type="EMBL" id="CAJPDR010000009">
    <property type="protein sequence ID" value="CAF9904993.1"/>
    <property type="molecule type" value="Genomic_DNA"/>
</dbReference>
<protein>
    <submittedName>
        <fullName evidence="1">Uncharacterized protein</fullName>
    </submittedName>
</protein>
<dbReference type="Proteomes" id="UP000664203">
    <property type="component" value="Unassembled WGS sequence"/>
</dbReference>
<organism evidence="1 2">
    <name type="scientific">Alectoria fallacina</name>
    <dbReference type="NCBI Taxonomy" id="1903189"/>
    <lineage>
        <taxon>Eukaryota</taxon>
        <taxon>Fungi</taxon>
        <taxon>Dikarya</taxon>
        <taxon>Ascomycota</taxon>
        <taxon>Pezizomycotina</taxon>
        <taxon>Lecanoromycetes</taxon>
        <taxon>OSLEUM clade</taxon>
        <taxon>Lecanoromycetidae</taxon>
        <taxon>Lecanorales</taxon>
        <taxon>Lecanorineae</taxon>
        <taxon>Parmeliaceae</taxon>
        <taxon>Alectoria</taxon>
    </lineage>
</organism>
<evidence type="ECO:0000313" key="2">
    <source>
        <dbReference type="Proteomes" id="UP000664203"/>
    </source>
</evidence>
<evidence type="ECO:0000313" key="1">
    <source>
        <dbReference type="EMBL" id="CAF9904993.1"/>
    </source>
</evidence>
<keyword evidence="2" id="KW-1185">Reference proteome</keyword>
<gene>
    <name evidence="1" type="ORF">ALECFALPRED_010654</name>
</gene>
<reference evidence="1" key="1">
    <citation type="submission" date="2021-03" db="EMBL/GenBank/DDBJ databases">
        <authorList>
            <person name="Tagirdzhanova G."/>
        </authorList>
    </citation>
    <scope>NUCLEOTIDE SEQUENCE</scope>
</reference>
<proteinExistence type="predicted"/>